<dbReference type="GO" id="GO:0016853">
    <property type="term" value="F:isomerase activity"/>
    <property type="evidence" value="ECO:0007669"/>
    <property type="project" value="UniProtKB-KW"/>
</dbReference>
<dbReference type="Pfam" id="PF01261">
    <property type="entry name" value="AP_endonuc_2"/>
    <property type="match status" value="1"/>
</dbReference>
<dbReference type="InterPro" id="IPR050417">
    <property type="entry name" value="Sugar_Epim/Isomerase"/>
</dbReference>
<proteinExistence type="inferred from homology"/>
<gene>
    <name evidence="4" type="primary">hyi</name>
    <name evidence="4" type="ORF">GCM10007924_12430</name>
</gene>
<dbReference type="NCBIfam" id="NF043033">
    <property type="entry name" value="OxoTetrIsom"/>
    <property type="match status" value="1"/>
</dbReference>
<dbReference type="InterPro" id="IPR053398">
    <property type="entry name" value="HPT_OtnI_isomerases"/>
</dbReference>
<protein>
    <submittedName>
        <fullName evidence="4">Hydroxypyruvate isomerase</fullName>
    </submittedName>
</protein>
<reference evidence="4" key="1">
    <citation type="journal article" date="2014" name="Int. J. Syst. Evol. Microbiol.">
        <title>Complete genome of a new Firmicutes species belonging to the dominant human colonic microbiota ('Ruminococcus bicirculans') reveals two chromosomes and a selective capacity to utilize plant glucans.</title>
        <authorList>
            <consortium name="NISC Comparative Sequencing Program"/>
            <person name="Wegmann U."/>
            <person name="Louis P."/>
            <person name="Goesmann A."/>
            <person name="Henrissat B."/>
            <person name="Duncan S.H."/>
            <person name="Flint H.J."/>
        </authorList>
    </citation>
    <scope>NUCLEOTIDE SEQUENCE</scope>
    <source>
        <strain evidence="4">NBRC 103408</strain>
    </source>
</reference>
<dbReference type="PIRSF" id="PIRSF006241">
    <property type="entry name" value="HyI"/>
    <property type="match status" value="1"/>
</dbReference>
<dbReference type="InterPro" id="IPR013022">
    <property type="entry name" value="Xyl_isomerase-like_TIM-brl"/>
</dbReference>
<evidence type="ECO:0000259" key="3">
    <source>
        <dbReference type="Pfam" id="PF01261"/>
    </source>
</evidence>
<reference evidence="4" key="2">
    <citation type="submission" date="2023-01" db="EMBL/GenBank/DDBJ databases">
        <title>Draft genome sequence of Sneathiella chinensis strain NBRC 103408.</title>
        <authorList>
            <person name="Sun Q."/>
            <person name="Mori K."/>
        </authorList>
    </citation>
    <scope>NUCLEOTIDE SEQUENCE</scope>
    <source>
        <strain evidence="4">NBRC 103408</strain>
    </source>
</reference>
<organism evidence="4 5">
    <name type="scientific">Sneathiella chinensis</name>
    <dbReference type="NCBI Taxonomy" id="349750"/>
    <lineage>
        <taxon>Bacteria</taxon>
        <taxon>Pseudomonadati</taxon>
        <taxon>Pseudomonadota</taxon>
        <taxon>Alphaproteobacteria</taxon>
        <taxon>Sneathiellales</taxon>
        <taxon>Sneathiellaceae</taxon>
        <taxon>Sneathiella</taxon>
    </lineage>
</organism>
<comment type="caution">
    <text evidence="4">The sequence shown here is derived from an EMBL/GenBank/DDBJ whole genome shotgun (WGS) entry which is preliminary data.</text>
</comment>
<feature type="domain" description="Xylose isomerase-like TIM barrel" evidence="3">
    <location>
        <begin position="21"/>
        <end position="253"/>
    </location>
</feature>
<dbReference type="InterPro" id="IPR036237">
    <property type="entry name" value="Xyl_isomerase-like_sf"/>
</dbReference>
<dbReference type="RefSeq" id="WP_169559974.1">
    <property type="nucleotide sequence ID" value="NZ_BSNF01000001.1"/>
</dbReference>
<evidence type="ECO:0000313" key="5">
    <source>
        <dbReference type="Proteomes" id="UP001161409"/>
    </source>
</evidence>
<dbReference type="SUPFAM" id="SSF51658">
    <property type="entry name" value="Xylose isomerase-like"/>
    <property type="match status" value="1"/>
</dbReference>
<name>A0ABQ5U1L4_9PROT</name>
<comment type="similarity">
    <text evidence="2">Belongs to the hyi family.</text>
</comment>
<evidence type="ECO:0000256" key="2">
    <source>
        <dbReference type="PIRNR" id="PIRNR006241"/>
    </source>
</evidence>
<dbReference type="InterPro" id="IPR026040">
    <property type="entry name" value="HyI-like"/>
</dbReference>
<evidence type="ECO:0000313" key="4">
    <source>
        <dbReference type="EMBL" id="GLQ06022.1"/>
    </source>
</evidence>
<evidence type="ECO:0000256" key="1">
    <source>
        <dbReference type="ARBA" id="ARBA00023235"/>
    </source>
</evidence>
<sequence>MIRLAANLSFLFQDLALPDRFAAASKAGFKGVEYLFPYDWAPEDLRARLADTNLQQVLFNLSPGDWDTGERGLASLPSRQDAFRASVDQALEYAARLGCRRLHVMAGLRDGNLSHDAQKEQFIASLSHAAALAAPEGITLLIEPINTGDMPGYFLDDFDLAADILTTLAHPNVRLQFDLYHCQRIHGNLSNRLERHLGQTGHMQIANPPLRAEPDTGELDYRFLLNQIDQAGYDGWIGCEYKPTRPMTASLGWATEFLANQTPLG</sequence>
<dbReference type="Gene3D" id="3.20.20.150">
    <property type="entry name" value="Divalent-metal-dependent TIM barrel enzymes"/>
    <property type="match status" value="1"/>
</dbReference>
<keyword evidence="1 2" id="KW-0413">Isomerase</keyword>
<dbReference type="PANTHER" id="PTHR43489:SF6">
    <property type="entry name" value="HYDROXYPYRUVATE ISOMERASE-RELATED"/>
    <property type="match status" value="1"/>
</dbReference>
<dbReference type="EMBL" id="BSNF01000001">
    <property type="protein sequence ID" value="GLQ06022.1"/>
    <property type="molecule type" value="Genomic_DNA"/>
</dbReference>
<keyword evidence="5" id="KW-1185">Reference proteome</keyword>
<dbReference type="Proteomes" id="UP001161409">
    <property type="component" value="Unassembled WGS sequence"/>
</dbReference>
<accession>A0ABQ5U1L4</accession>
<dbReference type="PANTHER" id="PTHR43489">
    <property type="entry name" value="ISOMERASE"/>
    <property type="match status" value="1"/>
</dbReference>